<dbReference type="PANTHER" id="PTHR43470:SF3">
    <property type="entry name" value="PHOSPHATE TRANSPORT SYSTEM PERMEASE PROTEIN PSTA-RELATED"/>
    <property type="match status" value="1"/>
</dbReference>
<dbReference type="RefSeq" id="WP_013817812.1">
    <property type="nucleotide sequence ID" value="NC_015572.1"/>
</dbReference>
<dbReference type="Pfam" id="PF00528">
    <property type="entry name" value="BPD_transp_1"/>
    <property type="match status" value="1"/>
</dbReference>
<evidence type="ECO:0000256" key="3">
    <source>
        <dbReference type="ARBA" id="ARBA00016864"/>
    </source>
</evidence>
<evidence type="ECO:0000313" key="12">
    <source>
        <dbReference type="Proteomes" id="UP000008888"/>
    </source>
</evidence>
<accession>F9ZVR9</accession>
<dbReference type="OrthoDB" id="9807065at2"/>
<dbReference type="HOGENOM" id="CLU_033621_2_2_6"/>
<dbReference type="Proteomes" id="UP000008888">
    <property type="component" value="Chromosome"/>
</dbReference>
<feature type="transmembrane region" description="Helical" evidence="9">
    <location>
        <begin position="175"/>
        <end position="197"/>
    </location>
</feature>
<dbReference type="InterPro" id="IPR005672">
    <property type="entry name" value="Phosphate_PstA"/>
</dbReference>
<dbReference type="EMBL" id="CP002738">
    <property type="protein sequence ID" value="AEF99547.1"/>
    <property type="molecule type" value="Genomic_DNA"/>
</dbReference>
<feature type="transmembrane region" description="Helical" evidence="9">
    <location>
        <begin position="104"/>
        <end position="127"/>
    </location>
</feature>
<comment type="subcellular location">
    <subcellularLocation>
        <location evidence="9">Cell inner membrane</location>
        <topology evidence="9">Multi-pass membrane protein</topology>
    </subcellularLocation>
    <subcellularLocation>
        <location evidence="1">Cell membrane</location>
        <topology evidence="1">Multi-pass membrane protein</topology>
    </subcellularLocation>
</comment>
<name>F9ZVR9_METMM</name>
<sequence length="278" mass="28982">MLKNRLATLLIWLSAVLICAVFIWLLADMFLNGLPRLSWTFLSNPPSDAGRAGGIAPIIVSTGLIVLVAVAVAAPLGLATAVLLSEFTASNSRFGRVIERSLEVLAGVPSIVFGLFGNAFFCIYLGLGFSILSGGLTLACMALPIMINTATAGLRSVPDDYRVSAAALGMSRAAALLHLLLPAAAPAIMAGLMLGIARAGAETAALIFTSGYVDRMPDTLMDSGRALSVHIYDLAMNVAGGDANAYASALVLVVLLLIINSLASSLTQHWLRNRIITS</sequence>
<dbReference type="PROSITE" id="PS50928">
    <property type="entry name" value="ABC_TM1"/>
    <property type="match status" value="1"/>
</dbReference>
<keyword evidence="5 9" id="KW-1003">Cell membrane</keyword>
<evidence type="ECO:0000256" key="9">
    <source>
        <dbReference type="RuleBase" id="RU363043"/>
    </source>
</evidence>
<comment type="similarity">
    <text evidence="2 9">Belongs to the binding-protein-dependent transport system permease family. CysTW subfamily.</text>
</comment>
<feature type="domain" description="ABC transmembrane type-1" evidence="10">
    <location>
        <begin position="59"/>
        <end position="263"/>
    </location>
</feature>
<reference evidence="11 12" key="1">
    <citation type="journal article" date="2011" name="J. Bacteriol.">
        <title>Complete Genome Sequence of the Aerobic Marine Methanotroph Methylomonas methanica MC09.</title>
        <authorList>
            <person name="Boden R."/>
            <person name="Cunliffe M."/>
            <person name="Scanlan J."/>
            <person name="Moussard H."/>
            <person name="Kits K.D."/>
            <person name="Klotz M.G."/>
            <person name="Jetten M.S."/>
            <person name="Vuilleumier S."/>
            <person name="Han J."/>
            <person name="Peters L."/>
            <person name="Mikhailova N."/>
            <person name="Teshima H."/>
            <person name="Tapia R."/>
            <person name="Kyrpides N."/>
            <person name="Ivanova N."/>
            <person name="Pagani I."/>
            <person name="Cheng J.F."/>
            <person name="Goodwin L."/>
            <person name="Han C."/>
            <person name="Hauser L."/>
            <person name="Land M.L."/>
            <person name="Lapidus A."/>
            <person name="Lucas S."/>
            <person name="Pitluck S."/>
            <person name="Woyke T."/>
            <person name="Stein L."/>
            <person name="Murrell J.C."/>
        </authorList>
    </citation>
    <scope>NUCLEOTIDE SEQUENCE [LARGE SCALE GENOMIC DNA]</scope>
    <source>
        <strain evidence="11 12">MC09</strain>
    </source>
</reference>
<feature type="transmembrane region" description="Helical" evidence="9">
    <location>
        <begin position="245"/>
        <end position="266"/>
    </location>
</feature>
<dbReference type="PANTHER" id="PTHR43470">
    <property type="entry name" value="PHOSPHATE TRANSPORT SYSTEM PERMEASE PROTEIN PSTA-RELATED"/>
    <property type="match status" value="1"/>
</dbReference>
<keyword evidence="7 9" id="KW-1133">Transmembrane helix</keyword>
<keyword evidence="6 9" id="KW-0812">Transmembrane</keyword>
<dbReference type="AlphaFoldDB" id="F9ZVR9"/>
<dbReference type="GO" id="GO:0005315">
    <property type="term" value="F:phosphate transmembrane transporter activity"/>
    <property type="evidence" value="ECO:0007669"/>
    <property type="project" value="InterPro"/>
</dbReference>
<dbReference type="CDD" id="cd06261">
    <property type="entry name" value="TM_PBP2"/>
    <property type="match status" value="1"/>
</dbReference>
<evidence type="ECO:0000259" key="10">
    <source>
        <dbReference type="PROSITE" id="PS50928"/>
    </source>
</evidence>
<dbReference type="KEGG" id="mmt:Metme_1113"/>
<feature type="transmembrane region" description="Helical" evidence="9">
    <location>
        <begin position="7"/>
        <end position="27"/>
    </location>
</feature>
<reference evidence="12" key="3">
    <citation type="submission" date="2011-05" db="EMBL/GenBank/DDBJ databases">
        <title>Complete sequence of Methylomonas methanica MC09.</title>
        <authorList>
            <consortium name="US DOE Joint Genome Institute"/>
            <person name="Lucas S."/>
            <person name="Han J."/>
            <person name="Lapidus A."/>
            <person name="Cheng J.-F."/>
            <person name="Goodwin L."/>
            <person name="Pitluck S."/>
            <person name="Peters L."/>
            <person name="Mikhailova N."/>
            <person name="Teshima H."/>
            <person name="Han C."/>
            <person name="Tapia R."/>
            <person name="Land M."/>
            <person name="Hauser L."/>
            <person name="Kyrpides N."/>
            <person name="Ivanova N."/>
            <person name="Pagani I."/>
            <person name="Stein L."/>
            <person name="Woyke T."/>
        </authorList>
    </citation>
    <scope>NUCLEOTIDE SEQUENCE [LARGE SCALE GENOMIC DNA]</scope>
    <source>
        <strain evidence="12">MC09</strain>
    </source>
</reference>
<protein>
    <recommendedName>
        <fullName evidence="3 9">Phosphate transport system permease protein PstA</fullName>
    </recommendedName>
</protein>
<evidence type="ECO:0000256" key="4">
    <source>
        <dbReference type="ARBA" id="ARBA00022448"/>
    </source>
</evidence>
<proteinExistence type="inferred from homology"/>
<feature type="transmembrane region" description="Helical" evidence="9">
    <location>
        <begin position="55"/>
        <end position="84"/>
    </location>
</feature>
<organism evidence="11 12">
    <name type="scientific">Methylomonas methanica (strain DSM 25384 / MC09)</name>
    <dbReference type="NCBI Taxonomy" id="857087"/>
    <lineage>
        <taxon>Bacteria</taxon>
        <taxon>Pseudomonadati</taxon>
        <taxon>Pseudomonadota</taxon>
        <taxon>Gammaproteobacteria</taxon>
        <taxon>Methylococcales</taxon>
        <taxon>Methylococcaceae</taxon>
        <taxon>Methylomonas</taxon>
    </lineage>
</organism>
<dbReference type="NCBIfam" id="TIGR00974">
    <property type="entry name" value="3a0107s02c"/>
    <property type="match status" value="1"/>
</dbReference>
<gene>
    <name evidence="11" type="ordered locus">Metme_1113</name>
</gene>
<evidence type="ECO:0000256" key="2">
    <source>
        <dbReference type="ARBA" id="ARBA00007069"/>
    </source>
</evidence>
<dbReference type="eggNOG" id="COG0581">
    <property type="taxonomic scope" value="Bacteria"/>
</dbReference>
<evidence type="ECO:0000256" key="6">
    <source>
        <dbReference type="ARBA" id="ARBA00022692"/>
    </source>
</evidence>
<keyword evidence="4" id="KW-0813">Transport</keyword>
<evidence type="ECO:0000313" key="11">
    <source>
        <dbReference type="EMBL" id="AEF99547.1"/>
    </source>
</evidence>
<dbReference type="SUPFAM" id="SSF161098">
    <property type="entry name" value="MetI-like"/>
    <property type="match status" value="1"/>
</dbReference>
<dbReference type="Gene3D" id="1.10.3720.10">
    <property type="entry name" value="MetI-like"/>
    <property type="match status" value="1"/>
</dbReference>
<dbReference type="GO" id="GO:0005886">
    <property type="term" value="C:plasma membrane"/>
    <property type="evidence" value="ECO:0007669"/>
    <property type="project" value="UniProtKB-SubCell"/>
</dbReference>
<dbReference type="GO" id="GO:0035435">
    <property type="term" value="P:phosphate ion transmembrane transport"/>
    <property type="evidence" value="ECO:0007669"/>
    <property type="project" value="InterPro"/>
</dbReference>
<evidence type="ECO:0000256" key="1">
    <source>
        <dbReference type="ARBA" id="ARBA00004651"/>
    </source>
</evidence>
<feature type="transmembrane region" description="Helical" evidence="9">
    <location>
        <begin position="133"/>
        <end position="154"/>
    </location>
</feature>
<reference key="2">
    <citation type="submission" date="2011-05" db="EMBL/GenBank/DDBJ databases">
        <title>Complete genome sequence of the aerobic marine methanotroph Methylomonas methanica MC09.</title>
        <authorList>
            <person name="Boden R."/>
            <person name="Cunliffe M."/>
            <person name="Scanlan J."/>
            <person name="Moussard H."/>
            <person name="Kits K.D."/>
            <person name="Klotz M."/>
            <person name="Jetten M."/>
            <person name="Vuilleumier S."/>
            <person name="Han J."/>
            <person name="Peters L."/>
            <person name="Mikhailova N."/>
            <person name="Teshima H."/>
            <person name="Tapia R."/>
            <person name="Kyrpides N."/>
            <person name="Ivanova N."/>
            <person name="Pagani I."/>
            <person name="Cheng J.-F."/>
            <person name="Goodwin L."/>
            <person name="Han C."/>
            <person name="Hauser L."/>
            <person name="Land M."/>
            <person name="Lapidus A."/>
            <person name="Lucas S."/>
            <person name="Pitluck S."/>
            <person name="Woyke T."/>
            <person name="Stein L.Y."/>
            <person name="Murrell C."/>
        </authorList>
    </citation>
    <scope>NUCLEOTIDE SEQUENCE</scope>
    <source>
        <strain>MC09</strain>
    </source>
</reference>
<dbReference type="InterPro" id="IPR000515">
    <property type="entry name" value="MetI-like"/>
</dbReference>
<dbReference type="STRING" id="857087.Metme_1113"/>
<keyword evidence="12" id="KW-1185">Reference proteome</keyword>
<dbReference type="InterPro" id="IPR035906">
    <property type="entry name" value="MetI-like_sf"/>
</dbReference>
<evidence type="ECO:0000256" key="5">
    <source>
        <dbReference type="ARBA" id="ARBA00022475"/>
    </source>
</evidence>
<evidence type="ECO:0000256" key="7">
    <source>
        <dbReference type="ARBA" id="ARBA00022989"/>
    </source>
</evidence>
<evidence type="ECO:0000256" key="8">
    <source>
        <dbReference type="ARBA" id="ARBA00023136"/>
    </source>
</evidence>
<keyword evidence="8 9" id="KW-0472">Membrane</keyword>